<dbReference type="STRING" id="1121279.SAMN02745887_02492"/>
<gene>
    <name evidence="1" type="ORF">SAMN02745887_02492</name>
</gene>
<dbReference type="EMBL" id="FPKR01000009">
    <property type="protein sequence ID" value="SFZ77563.1"/>
    <property type="molecule type" value="Genomic_DNA"/>
</dbReference>
<dbReference type="SUPFAM" id="SSF53850">
    <property type="entry name" value="Periplasmic binding protein-like II"/>
    <property type="match status" value="1"/>
</dbReference>
<dbReference type="RefSeq" id="WP_072428995.1">
    <property type="nucleotide sequence ID" value="NZ_FPKR01000009.1"/>
</dbReference>
<proteinExistence type="predicted"/>
<dbReference type="Proteomes" id="UP000186513">
    <property type="component" value="Unassembled WGS sequence"/>
</dbReference>
<sequence length="279" mass="31073">MRDRRASQALGLAGRLLSLYLLLLAFSWPVLASHGPTLTILLPERVSRQGEQFADSGRTSQLIAALAKESGLDIQTAYYPWRRAQKLAERGEGLLWGVVRTPERARVFAFSAPMFNTPVWIIVPEGQRFAYRSIQDLRGKTVSITRGSQYGGEFMAQRDKLFKVEEEAGTLRARLGMLAQGRVDLLLSASTQQTSKDYTQQLNLRWGDIGRWEVLSTPFSVDAIHIAAARGKPISQHLPALSHAIQRLQRRGVIQDIVARHAQHAILPTAPVDVRPGAY</sequence>
<dbReference type="PANTHER" id="PTHR35936:SF25">
    <property type="entry name" value="ABC TRANSPORTER SUBSTRATE-BINDING PROTEIN"/>
    <property type="match status" value="1"/>
</dbReference>
<dbReference type="AlphaFoldDB" id="A0A1K2HLH3"/>
<reference evidence="1 2" key="1">
    <citation type="submission" date="2016-11" db="EMBL/GenBank/DDBJ databases">
        <authorList>
            <person name="Jaros S."/>
            <person name="Januszkiewicz K."/>
            <person name="Wedrychowicz H."/>
        </authorList>
    </citation>
    <scope>NUCLEOTIDE SEQUENCE [LARGE SCALE GENOMIC DNA]</scope>
    <source>
        <strain evidence="1 2">DSM 18899</strain>
    </source>
</reference>
<dbReference type="OrthoDB" id="9768183at2"/>
<evidence type="ECO:0000313" key="1">
    <source>
        <dbReference type="EMBL" id="SFZ77563.1"/>
    </source>
</evidence>
<keyword evidence="2" id="KW-1185">Reference proteome</keyword>
<dbReference type="Gene3D" id="3.40.190.10">
    <property type="entry name" value="Periplasmic binding protein-like II"/>
    <property type="match status" value="2"/>
</dbReference>
<protein>
    <submittedName>
        <fullName evidence="1">ABC-type amino acid transport substrate-binding protein</fullName>
    </submittedName>
</protein>
<evidence type="ECO:0000313" key="2">
    <source>
        <dbReference type="Proteomes" id="UP000186513"/>
    </source>
</evidence>
<name>A0A1K2HLH3_9NEIS</name>
<accession>A0A1K2HLH3</accession>
<organism evidence="1 2">
    <name type="scientific">Chitinimonas taiwanensis DSM 18899</name>
    <dbReference type="NCBI Taxonomy" id="1121279"/>
    <lineage>
        <taxon>Bacteria</taxon>
        <taxon>Pseudomonadati</taxon>
        <taxon>Pseudomonadota</taxon>
        <taxon>Betaproteobacteria</taxon>
        <taxon>Neisseriales</taxon>
        <taxon>Chitinibacteraceae</taxon>
        <taxon>Chitinimonas</taxon>
    </lineage>
</organism>
<dbReference type="PANTHER" id="PTHR35936">
    <property type="entry name" value="MEMBRANE-BOUND LYTIC MUREIN TRANSGLYCOSYLASE F"/>
    <property type="match status" value="1"/>
</dbReference>